<feature type="transmembrane region" description="Helical" evidence="5">
    <location>
        <begin position="50"/>
        <end position="72"/>
    </location>
</feature>
<keyword evidence="2 5" id="KW-0812">Transmembrane</keyword>
<dbReference type="PROSITE" id="PS50042">
    <property type="entry name" value="CNMP_BINDING_3"/>
    <property type="match status" value="1"/>
</dbReference>
<evidence type="ECO:0000259" key="6">
    <source>
        <dbReference type="PROSITE" id="PS50042"/>
    </source>
</evidence>
<dbReference type="Gene3D" id="1.20.120.350">
    <property type="entry name" value="Voltage-gated potassium channels. Chain C"/>
    <property type="match status" value="1"/>
</dbReference>
<proteinExistence type="predicted"/>
<evidence type="ECO:0000256" key="2">
    <source>
        <dbReference type="ARBA" id="ARBA00022692"/>
    </source>
</evidence>
<evidence type="ECO:0000313" key="8">
    <source>
        <dbReference type="Proteomes" id="UP001497382"/>
    </source>
</evidence>
<evidence type="ECO:0000256" key="5">
    <source>
        <dbReference type="SAM" id="Phobius"/>
    </source>
</evidence>
<evidence type="ECO:0000256" key="1">
    <source>
        <dbReference type="ARBA" id="ARBA00004141"/>
    </source>
</evidence>
<keyword evidence="4 5" id="KW-0472">Membrane</keyword>
<evidence type="ECO:0000256" key="3">
    <source>
        <dbReference type="ARBA" id="ARBA00022989"/>
    </source>
</evidence>
<dbReference type="Proteomes" id="UP001497382">
    <property type="component" value="Unassembled WGS sequence"/>
</dbReference>
<keyword evidence="3 5" id="KW-1133">Transmembrane helix</keyword>
<feature type="transmembrane region" description="Helical" evidence="5">
    <location>
        <begin position="153"/>
        <end position="175"/>
    </location>
</feature>
<accession>A0AAV1Z2L9</accession>
<feature type="transmembrane region" description="Helical" evidence="5">
    <location>
        <begin position="125"/>
        <end position="147"/>
    </location>
</feature>
<dbReference type="SUPFAM" id="SSF51206">
    <property type="entry name" value="cAMP-binding domain-like"/>
    <property type="match status" value="1"/>
</dbReference>
<comment type="subcellular location">
    <subcellularLocation>
        <location evidence="1">Membrane</location>
        <topology evidence="1">Multi-pass membrane protein</topology>
    </subcellularLocation>
</comment>
<feature type="domain" description="Cyclic nucleotide-binding" evidence="6">
    <location>
        <begin position="323"/>
        <end position="365"/>
    </location>
</feature>
<organism evidence="7 8">
    <name type="scientific">Larinioides sclopetarius</name>
    <dbReference type="NCBI Taxonomy" id="280406"/>
    <lineage>
        <taxon>Eukaryota</taxon>
        <taxon>Metazoa</taxon>
        <taxon>Ecdysozoa</taxon>
        <taxon>Arthropoda</taxon>
        <taxon>Chelicerata</taxon>
        <taxon>Arachnida</taxon>
        <taxon>Araneae</taxon>
        <taxon>Araneomorphae</taxon>
        <taxon>Entelegynae</taxon>
        <taxon>Araneoidea</taxon>
        <taxon>Araneidae</taxon>
        <taxon>Larinioides</taxon>
    </lineage>
</organism>
<protein>
    <recommendedName>
        <fullName evidence="6">Cyclic nucleotide-binding domain-containing protein</fullName>
    </recommendedName>
</protein>
<dbReference type="InterPro" id="IPR014710">
    <property type="entry name" value="RmlC-like_jellyroll"/>
</dbReference>
<dbReference type="GO" id="GO:0016020">
    <property type="term" value="C:membrane"/>
    <property type="evidence" value="ECO:0007669"/>
    <property type="project" value="UniProtKB-SubCell"/>
</dbReference>
<dbReference type="Gene3D" id="2.60.120.10">
    <property type="entry name" value="Jelly Rolls"/>
    <property type="match status" value="1"/>
</dbReference>
<dbReference type="EMBL" id="CAXIEN010000013">
    <property type="protein sequence ID" value="CAL1264470.1"/>
    <property type="molecule type" value="Genomic_DNA"/>
</dbReference>
<evidence type="ECO:0000256" key="4">
    <source>
        <dbReference type="ARBA" id="ARBA00023136"/>
    </source>
</evidence>
<evidence type="ECO:0000313" key="7">
    <source>
        <dbReference type="EMBL" id="CAL1264470.1"/>
    </source>
</evidence>
<gene>
    <name evidence="7" type="ORF">LARSCL_LOCUS2051</name>
</gene>
<feature type="transmembrane region" description="Helical" evidence="5">
    <location>
        <begin position="92"/>
        <end position="113"/>
    </location>
</feature>
<keyword evidence="8" id="KW-1185">Reference proteome</keyword>
<dbReference type="InterPro" id="IPR027359">
    <property type="entry name" value="Volt_channel_dom_sf"/>
</dbReference>
<comment type="caution">
    <text evidence="7">The sequence shown here is derived from an EMBL/GenBank/DDBJ whole genome shotgun (WGS) entry which is preliminary data.</text>
</comment>
<dbReference type="AlphaFoldDB" id="A0AAV1Z2L9"/>
<dbReference type="InterPro" id="IPR000595">
    <property type="entry name" value="cNMP-bd_dom"/>
</dbReference>
<name>A0AAV1Z2L9_9ARAC</name>
<reference evidence="7 8" key="1">
    <citation type="submission" date="2024-04" db="EMBL/GenBank/DDBJ databases">
        <authorList>
            <person name="Rising A."/>
            <person name="Reimegard J."/>
            <person name="Sonavane S."/>
            <person name="Akerstrom W."/>
            <person name="Nylinder S."/>
            <person name="Hedman E."/>
            <person name="Kallberg Y."/>
        </authorList>
    </citation>
    <scope>NUCLEOTIDE SEQUENCE [LARGE SCALE GENOMIC DNA]</scope>
</reference>
<sequence>MKRVMKKLLSKLRIEDRESVANLHLKNLELELTGFRKWCLGHYTSRKLGVIIFWVMLLNIVPIAGEIFALLLEKMHKHSRQRFEQEFVIFEAFNGVATLFYVFDAFVGMVAIGCRQYFHSHGNKIDFFVTVVAVAQAVFDIVIISAFRTDYPFGFIYAIVTMSCVRLLRLIWVTLSGIFISIMDEACSIIYNAYDFGIGFIIGNEDIAKDVTKLVDYEPSADLAQFTAENNIALALSYLDDIESKFPDVTCAWKTQRAAVYVLRDMKHTVEKMLDIYMLDETDAEMLLEALSLKIQDILCAPKHMPAKTGVRNLLKNVPWIKDENVLDMIMDNFTLSSYSDGDTVHESGARLDDVNIIASGILQVSGVNDGLKGKSLPNTDSLWYFLKTGSFCEYHIFPETLGILGYLLRSNCVTSTVCAKESQLMNVSYRTLEEAENRFGDLSFRMWRPIALQIAQFILEDEEEYEYWSEERIKIHLEEGIFPDLSDTEEFEVHEAIADMVLIQGNALDSETEVLYTGPAYIPSTVRKLDFIDDPASRPRVVMILLREEKYHSQTLMGWIKPTDISYKGLCLVHGIRRASLYGVEQLQEAMGAHRSSFVQTLGEIFTKTKGGGILQTNSSA</sequence>
<dbReference type="InterPro" id="IPR018490">
    <property type="entry name" value="cNMP-bd_dom_sf"/>
</dbReference>